<accession>A0A9D4KZB5</accession>
<keyword evidence="6" id="KW-1185">Reference proteome</keyword>
<evidence type="ECO:0000313" key="6">
    <source>
        <dbReference type="Proteomes" id="UP000828390"/>
    </source>
</evidence>
<dbReference type="GO" id="GO:0005524">
    <property type="term" value="F:ATP binding"/>
    <property type="evidence" value="ECO:0007669"/>
    <property type="project" value="UniProtKB-KW"/>
</dbReference>
<dbReference type="PROSITE" id="PS51193">
    <property type="entry name" value="HELICASE_ATP_BIND_2"/>
    <property type="match status" value="1"/>
</dbReference>
<dbReference type="InterPro" id="IPR014013">
    <property type="entry name" value="Helic_SF1/SF2_ATP-bd_DinG/Rad3"/>
</dbReference>
<dbReference type="InterPro" id="IPR010614">
    <property type="entry name" value="RAD3-like_helicase_DEAD"/>
</dbReference>
<dbReference type="InterPro" id="IPR006554">
    <property type="entry name" value="Helicase-like_DEXD_c2"/>
</dbReference>
<dbReference type="Proteomes" id="UP000828390">
    <property type="component" value="Unassembled WGS sequence"/>
</dbReference>
<dbReference type="Pfam" id="PF06733">
    <property type="entry name" value="DEAD_2"/>
    <property type="match status" value="1"/>
</dbReference>
<proteinExistence type="predicted"/>
<comment type="caution">
    <text evidence="5">The sequence shown here is derived from an EMBL/GenBank/DDBJ whole genome shotgun (WGS) entry which is preliminary data.</text>
</comment>
<dbReference type="Gene3D" id="3.40.50.300">
    <property type="entry name" value="P-loop containing nucleotide triphosphate hydrolases"/>
    <property type="match status" value="1"/>
</dbReference>
<dbReference type="GO" id="GO:1904430">
    <property type="term" value="P:negative regulation of t-circle formation"/>
    <property type="evidence" value="ECO:0007669"/>
    <property type="project" value="TreeGrafter"/>
</dbReference>
<dbReference type="SUPFAM" id="SSF52540">
    <property type="entry name" value="P-loop containing nucleoside triphosphate hydrolases"/>
    <property type="match status" value="1"/>
</dbReference>
<reference evidence="5" key="2">
    <citation type="submission" date="2020-11" db="EMBL/GenBank/DDBJ databases">
        <authorList>
            <person name="McCartney M.A."/>
            <person name="Auch B."/>
            <person name="Kono T."/>
            <person name="Mallez S."/>
            <person name="Becker A."/>
            <person name="Gohl D.M."/>
            <person name="Silverstein K.A.T."/>
            <person name="Koren S."/>
            <person name="Bechman K.B."/>
            <person name="Herman A."/>
            <person name="Abrahante J.E."/>
            <person name="Garbe J."/>
        </authorList>
    </citation>
    <scope>NUCLEOTIDE SEQUENCE</scope>
    <source>
        <strain evidence="5">Duluth1</strain>
        <tissue evidence="5">Whole animal</tissue>
    </source>
</reference>
<dbReference type="GO" id="GO:0010569">
    <property type="term" value="P:regulation of double-strand break repair via homologous recombination"/>
    <property type="evidence" value="ECO:0007669"/>
    <property type="project" value="TreeGrafter"/>
</dbReference>
<dbReference type="SMART" id="SM00488">
    <property type="entry name" value="DEXDc2"/>
    <property type="match status" value="1"/>
</dbReference>
<dbReference type="GO" id="GO:0005634">
    <property type="term" value="C:nucleus"/>
    <property type="evidence" value="ECO:0007669"/>
    <property type="project" value="TreeGrafter"/>
</dbReference>
<dbReference type="InterPro" id="IPR027417">
    <property type="entry name" value="P-loop_NTPase"/>
</dbReference>
<gene>
    <name evidence="5" type="ORF">DPMN_091315</name>
</gene>
<keyword evidence="2" id="KW-0378">Hydrolase</keyword>
<sequence>MPLLDVKGVKVNFPFEPYPCQLDYMGKVIECLQQNVNGVLESPTGTGKTLCLLCSSLAWQEAKKAQTEFNMQVSVSKLLGPGGAVGLSDKGLEGLARSLENSTGTAWGGSDFAVPKIIYASRTHSQLSQVIQELKRTAYNTVKVSVIGSRDQLCIHEQVKKEQSNTGKVHMCRAKVNSRTCYYYNHLDDLKKNSEARVLTGNVVDIEDLVSYGQKNK</sequence>
<evidence type="ECO:0000313" key="5">
    <source>
        <dbReference type="EMBL" id="KAH3848930.1"/>
    </source>
</evidence>
<name>A0A9D4KZB5_DREPO</name>
<dbReference type="EMBL" id="JAIWYP010000003">
    <property type="protein sequence ID" value="KAH3848930.1"/>
    <property type="molecule type" value="Genomic_DNA"/>
</dbReference>
<dbReference type="GO" id="GO:0003677">
    <property type="term" value="F:DNA binding"/>
    <property type="evidence" value="ECO:0007669"/>
    <property type="project" value="InterPro"/>
</dbReference>
<keyword evidence="1" id="KW-0547">Nucleotide-binding</keyword>
<feature type="domain" description="Helicase ATP-binding" evidence="4">
    <location>
        <begin position="7"/>
        <end position="217"/>
    </location>
</feature>
<protein>
    <recommendedName>
        <fullName evidence="4">Helicase ATP-binding domain-containing protein</fullName>
    </recommendedName>
</protein>
<dbReference type="PANTHER" id="PTHR11472:SF34">
    <property type="entry name" value="REGULATOR OF TELOMERE ELONGATION HELICASE 1"/>
    <property type="match status" value="1"/>
</dbReference>
<evidence type="ECO:0000256" key="1">
    <source>
        <dbReference type="ARBA" id="ARBA00022741"/>
    </source>
</evidence>
<dbReference type="GO" id="GO:0045910">
    <property type="term" value="P:negative regulation of DNA recombination"/>
    <property type="evidence" value="ECO:0007669"/>
    <property type="project" value="TreeGrafter"/>
</dbReference>
<dbReference type="GO" id="GO:0070182">
    <property type="term" value="F:DNA polymerase binding"/>
    <property type="evidence" value="ECO:0007669"/>
    <property type="project" value="TreeGrafter"/>
</dbReference>
<evidence type="ECO:0000259" key="4">
    <source>
        <dbReference type="PROSITE" id="PS51193"/>
    </source>
</evidence>
<keyword evidence="3" id="KW-0067">ATP-binding</keyword>
<dbReference type="GO" id="GO:0003678">
    <property type="term" value="F:DNA helicase activity"/>
    <property type="evidence" value="ECO:0007669"/>
    <property type="project" value="InterPro"/>
</dbReference>
<dbReference type="GO" id="GO:0090657">
    <property type="term" value="P:telomeric loop disassembly"/>
    <property type="evidence" value="ECO:0007669"/>
    <property type="project" value="TreeGrafter"/>
</dbReference>
<dbReference type="AlphaFoldDB" id="A0A9D4KZB5"/>
<dbReference type="PANTHER" id="PTHR11472">
    <property type="entry name" value="DNA REPAIR DEAD HELICASE RAD3/XP-D SUBFAMILY MEMBER"/>
    <property type="match status" value="1"/>
</dbReference>
<dbReference type="GO" id="GO:0016818">
    <property type="term" value="F:hydrolase activity, acting on acid anhydrides, in phosphorus-containing anhydrides"/>
    <property type="evidence" value="ECO:0007669"/>
    <property type="project" value="InterPro"/>
</dbReference>
<evidence type="ECO:0000256" key="2">
    <source>
        <dbReference type="ARBA" id="ARBA00022801"/>
    </source>
</evidence>
<dbReference type="InterPro" id="IPR045028">
    <property type="entry name" value="DinG/Rad3-like"/>
</dbReference>
<reference evidence="5" key="1">
    <citation type="journal article" date="2019" name="bioRxiv">
        <title>The Genome of the Zebra Mussel, Dreissena polymorpha: A Resource for Invasive Species Research.</title>
        <authorList>
            <person name="McCartney M.A."/>
            <person name="Auch B."/>
            <person name="Kono T."/>
            <person name="Mallez S."/>
            <person name="Zhang Y."/>
            <person name="Obille A."/>
            <person name="Becker A."/>
            <person name="Abrahante J.E."/>
            <person name="Garbe J."/>
            <person name="Badalamenti J.P."/>
            <person name="Herman A."/>
            <person name="Mangelson H."/>
            <person name="Liachko I."/>
            <person name="Sullivan S."/>
            <person name="Sone E.D."/>
            <person name="Koren S."/>
            <person name="Silverstein K.A.T."/>
            <person name="Beckman K.B."/>
            <person name="Gohl D.M."/>
        </authorList>
    </citation>
    <scope>NUCLEOTIDE SEQUENCE</scope>
    <source>
        <strain evidence="5">Duluth1</strain>
        <tissue evidence="5">Whole animal</tissue>
    </source>
</reference>
<organism evidence="5 6">
    <name type="scientific">Dreissena polymorpha</name>
    <name type="common">Zebra mussel</name>
    <name type="synonym">Mytilus polymorpha</name>
    <dbReference type="NCBI Taxonomy" id="45954"/>
    <lineage>
        <taxon>Eukaryota</taxon>
        <taxon>Metazoa</taxon>
        <taxon>Spiralia</taxon>
        <taxon>Lophotrochozoa</taxon>
        <taxon>Mollusca</taxon>
        <taxon>Bivalvia</taxon>
        <taxon>Autobranchia</taxon>
        <taxon>Heteroconchia</taxon>
        <taxon>Euheterodonta</taxon>
        <taxon>Imparidentia</taxon>
        <taxon>Neoheterodontei</taxon>
        <taxon>Myida</taxon>
        <taxon>Dreissenoidea</taxon>
        <taxon>Dreissenidae</taxon>
        <taxon>Dreissena</taxon>
    </lineage>
</organism>
<evidence type="ECO:0000256" key="3">
    <source>
        <dbReference type="ARBA" id="ARBA00022840"/>
    </source>
</evidence>